<dbReference type="EMBL" id="QWIU01000002">
    <property type="protein sequence ID" value="RNA61784.1"/>
    <property type="molecule type" value="Genomic_DNA"/>
</dbReference>
<comment type="caution">
    <text evidence="1">The sequence shown here is derived from an EMBL/GenBank/DDBJ whole genome shotgun (WGS) entry which is preliminary data.</text>
</comment>
<organism evidence="1 2">
    <name type="scientific">Chryseobacterium nematophagum</name>
    <dbReference type="NCBI Taxonomy" id="2305228"/>
    <lineage>
        <taxon>Bacteria</taxon>
        <taxon>Pseudomonadati</taxon>
        <taxon>Bacteroidota</taxon>
        <taxon>Flavobacteriia</taxon>
        <taxon>Flavobacteriales</taxon>
        <taxon>Weeksellaceae</taxon>
        <taxon>Chryseobacterium group</taxon>
        <taxon>Chryseobacterium</taxon>
    </lineage>
</organism>
<reference evidence="1 2" key="1">
    <citation type="submission" date="2018-08" db="EMBL/GenBank/DDBJ databases">
        <title>Chryseobacterium nematophagum: a novel matrix digesting pathogen of nematodes.</title>
        <authorList>
            <person name="Page A."/>
            <person name="Roberts M."/>
            <person name="Felix M.-A."/>
            <person name="Weir W."/>
        </authorList>
    </citation>
    <scope>NUCLEOTIDE SEQUENCE [LARGE SCALE GENOMIC DNA]</scope>
    <source>
        <strain evidence="1 2">JUb129</strain>
    </source>
</reference>
<accession>A0A3M7TFC0</accession>
<evidence type="ECO:0000313" key="1">
    <source>
        <dbReference type="EMBL" id="RNA61784.1"/>
    </source>
</evidence>
<sequence length="150" mass="17304">MKNILLTIFVVSNLVACGQKNSIHKSTKIETIKMKSTGDKEIDNLISKVKISMENYMKEAQPPYSQKDIDECTSLLTDYTTNIFKTHSKEETMSIVKTTVLNLNTLNDRCNLSLIETDEREKIVEIMNLVSHKMEYSSADEDITEEWREF</sequence>
<evidence type="ECO:0000313" key="2">
    <source>
        <dbReference type="Proteomes" id="UP000278775"/>
    </source>
</evidence>
<gene>
    <name evidence="1" type="ORF">D1631_07485</name>
</gene>
<protein>
    <submittedName>
        <fullName evidence="1">Uncharacterized protein</fullName>
    </submittedName>
</protein>
<dbReference type="AlphaFoldDB" id="A0A3M7TFC0"/>
<name>A0A3M7TFC0_9FLAO</name>
<dbReference type="Proteomes" id="UP000278775">
    <property type="component" value="Unassembled WGS sequence"/>
</dbReference>
<dbReference type="OrthoDB" id="1258428at2"/>
<proteinExistence type="predicted"/>
<dbReference type="RefSeq" id="WP_122635900.1">
    <property type="nucleotide sequence ID" value="NZ_QWIU01000002.1"/>
</dbReference>